<evidence type="ECO:0000256" key="1">
    <source>
        <dbReference type="ARBA" id="ARBA00009919"/>
    </source>
</evidence>
<dbReference type="GO" id="GO:0004792">
    <property type="term" value="F:thiosulfate-cyanide sulfurtransferase activity"/>
    <property type="evidence" value="ECO:0007669"/>
    <property type="project" value="TreeGrafter"/>
</dbReference>
<dbReference type="GO" id="GO:0061605">
    <property type="term" value="F:molybdopterin-synthase adenylyltransferase activity"/>
    <property type="evidence" value="ECO:0007669"/>
    <property type="project" value="UniProtKB-EC"/>
</dbReference>
<proteinExistence type="inferred from homology"/>
<evidence type="ECO:0000256" key="3">
    <source>
        <dbReference type="ARBA" id="ARBA00022741"/>
    </source>
</evidence>
<keyword evidence="13" id="KW-1133">Transmembrane helix</keyword>
<keyword evidence="2" id="KW-0808">Transferase</keyword>
<evidence type="ECO:0000256" key="9">
    <source>
        <dbReference type="ARBA" id="ARBA00073635"/>
    </source>
</evidence>
<keyword evidence="13" id="KW-0472">Membrane</keyword>
<comment type="function">
    <text evidence="6">Catalyzes the adenylation by ATP of the carboxyl group of the C-terminal glycine of sulfur carrier protein MoaD.</text>
</comment>
<dbReference type="NCBIfam" id="NF004281">
    <property type="entry name" value="PRK05690.1"/>
    <property type="match status" value="1"/>
</dbReference>
<dbReference type="PANTHER" id="PTHR10953">
    <property type="entry name" value="UBIQUITIN-ACTIVATING ENZYME E1"/>
    <property type="match status" value="1"/>
</dbReference>
<comment type="caution">
    <text evidence="15">The sequence shown here is derived from an EMBL/GenBank/DDBJ whole genome shotgun (WGS) entry which is preliminary data.</text>
</comment>
<sequence>MSGTLAVLALLLALSALGCARLVGAGRPVFAGILVWGLVLVGLSQTLPGADPARLAFRLGWAGAIAAPVLGYALLIRALRRRARGTPPPEAARTGGSGMTPDELTRYARHIVLREIGGPGQARLRAARVAVVGAGGLGDPALLYLAAAGAGALTVIDDDAVALSNLQRQILFGTPDIGAPKAEAARAALTRLNPDVAVEARTVRLDAENAPALLAGATLVIDGSDNFATRYAVNAACVALGIPLLSAAMSQWEGQVALFDPARGGPCYRCLFPEPPAEGLAPSCAEAGVIGPLPGVLGALLALEAVKHLAGAGRGLRGRLLLFDGLRAETRQLRVSARADCPDCGGRGA</sequence>
<evidence type="ECO:0000256" key="5">
    <source>
        <dbReference type="ARBA" id="ARBA00052218"/>
    </source>
</evidence>
<dbReference type="GO" id="GO:0005829">
    <property type="term" value="C:cytosol"/>
    <property type="evidence" value="ECO:0007669"/>
    <property type="project" value="TreeGrafter"/>
</dbReference>
<dbReference type="InterPro" id="IPR000594">
    <property type="entry name" value="ThiF_NAD_FAD-bd"/>
</dbReference>
<dbReference type="OrthoDB" id="9804286at2"/>
<comment type="similarity">
    <text evidence="1">Belongs to the HesA/MoeB/ThiF family.</text>
</comment>
<evidence type="ECO:0000256" key="8">
    <source>
        <dbReference type="ARBA" id="ARBA00066884"/>
    </source>
</evidence>
<dbReference type="Pfam" id="PF00899">
    <property type="entry name" value="ThiF"/>
    <property type="match status" value="1"/>
</dbReference>
<dbReference type="RefSeq" id="WP_140454229.1">
    <property type="nucleotide sequence ID" value="NZ_VFRP01000009.1"/>
</dbReference>
<dbReference type="Gene3D" id="3.40.50.720">
    <property type="entry name" value="NAD(P)-binding Rossmann-like Domain"/>
    <property type="match status" value="1"/>
</dbReference>
<comment type="subunit">
    <text evidence="7">Homodimer. Forms a stable heterotetrameric complex of 2 MoeB and 2 MoaD during adenylation of MoaD.</text>
</comment>
<organism evidence="15 16">
    <name type="scientific">Amaricoccus solimangrovi</name>
    <dbReference type="NCBI Taxonomy" id="2589815"/>
    <lineage>
        <taxon>Bacteria</taxon>
        <taxon>Pseudomonadati</taxon>
        <taxon>Pseudomonadota</taxon>
        <taxon>Alphaproteobacteria</taxon>
        <taxon>Rhodobacterales</taxon>
        <taxon>Paracoccaceae</taxon>
        <taxon>Amaricoccus</taxon>
    </lineage>
</organism>
<evidence type="ECO:0000256" key="2">
    <source>
        <dbReference type="ARBA" id="ARBA00022679"/>
    </source>
</evidence>
<dbReference type="EC" id="2.7.7.80" evidence="8"/>
<dbReference type="SUPFAM" id="SSF69572">
    <property type="entry name" value="Activating enzymes of the ubiquitin-like proteins"/>
    <property type="match status" value="1"/>
</dbReference>
<evidence type="ECO:0000256" key="11">
    <source>
        <dbReference type="ARBA" id="ARBA00075328"/>
    </source>
</evidence>
<feature type="domain" description="THIF-type NAD/FAD binding fold" evidence="14">
    <location>
        <begin position="107"/>
        <end position="342"/>
    </location>
</feature>
<dbReference type="GO" id="GO:0008146">
    <property type="term" value="F:sulfotransferase activity"/>
    <property type="evidence" value="ECO:0007669"/>
    <property type="project" value="TreeGrafter"/>
</dbReference>
<dbReference type="InterPro" id="IPR045886">
    <property type="entry name" value="ThiF/MoeB/HesA"/>
</dbReference>
<reference evidence="15 16" key="1">
    <citation type="submission" date="2019-06" db="EMBL/GenBank/DDBJ databases">
        <title>A novel bacterium of genus Amaricoccus, isolated from marine sediment.</title>
        <authorList>
            <person name="Huang H."/>
            <person name="Mo K."/>
            <person name="Hu Y."/>
        </authorList>
    </citation>
    <scope>NUCLEOTIDE SEQUENCE [LARGE SCALE GENOMIC DNA]</scope>
    <source>
        <strain evidence="15 16">HB172011</strain>
    </source>
</reference>
<evidence type="ECO:0000256" key="10">
    <source>
        <dbReference type="ARBA" id="ARBA00075110"/>
    </source>
</evidence>
<evidence type="ECO:0000256" key="4">
    <source>
        <dbReference type="ARBA" id="ARBA00022840"/>
    </source>
</evidence>
<evidence type="ECO:0000313" key="16">
    <source>
        <dbReference type="Proteomes" id="UP000319255"/>
    </source>
</evidence>
<evidence type="ECO:0000313" key="15">
    <source>
        <dbReference type="EMBL" id="TPE50815.1"/>
    </source>
</evidence>
<dbReference type="InterPro" id="IPR035985">
    <property type="entry name" value="Ubiquitin-activating_enz"/>
</dbReference>
<dbReference type="EMBL" id="VFRP01000009">
    <property type="protein sequence ID" value="TPE50815.1"/>
    <property type="molecule type" value="Genomic_DNA"/>
</dbReference>
<keyword evidence="3" id="KW-0547">Nucleotide-binding</keyword>
<evidence type="ECO:0000256" key="12">
    <source>
        <dbReference type="ARBA" id="ARBA00078531"/>
    </source>
</evidence>
<dbReference type="FunFam" id="3.40.50.720:FF:000033">
    <property type="entry name" value="Adenylyltransferase and sulfurtransferase MOCS3"/>
    <property type="match status" value="1"/>
</dbReference>
<keyword evidence="16" id="KW-1185">Reference proteome</keyword>
<dbReference type="GO" id="GO:0008641">
    <property type="term" value="F:ubiquitin-like modifier activating enzyme activity"/>
    <property type="evidence" value="ECO:0007669"/>
    <property type="project" value="InterPro"/>
</dbReference>
<dbReference type="PANTHER" id="PTHR10953:SF102">
    <property type="entry name" value="ADENYLYLTRANSFERASE AND SULFURTRANSFERASE MOCS3"/>
    <property type="match status" value="1"/>
</dbReference>
<name>A0A501WR47_9RHOB</name>
<keyword evidence="4" id="KW-0067">ATP-binding</keyword>
<evidence type="ECO:0000256" key="6">
    <source>
        <dbReference type="ARBA" id="ARBA00055169"/>
    </source>
</evidence>
<accession>A0A501WR47</accession>
<gene>
    <name evidence="15" type="ORF">FJM51_11210</name>
</gene>
<comment type="catalytic activity">
    <reaction evidence="5">
        <text>[molybdopterin-synthase sulfur-carrier protein]-C-terminal Gly-Gly + ATP + H(+) = [molybdopterin-synthase sulfur-carrier protein]-C-terminal Gly-Gly-AMP + diphosphate</text>
        <dbReference type="Rhea" id="RHEA:43616"/>
        <dbReference type="Rhea" id="RHEA-COMP:12159"/>
        <dbReference type="Rhea" id="RHEA-COMP:12202"/>
        <dbReference type="ChEBI" id="CHEBI:15378"/>
        <dbReference type="ChEBI" id="CHEBI:30616"/>
        <dbReference type="ChEBI" id="CHEBI:33019"/>
        <dbReference type="ChEBI" id="CHEBI:90618"/>
        <dbReference type="ChEBI" id="CHEBI:90778"/>
        <dbReference type="EC" id="2.7.7.80"/>
    </reaction>
</comment>
<evidence type="ECO:0000256" key="7">
    <source>
        <dbReference type="ARBA" id="ARBA00063809"/>
    </source>
</evidence>
<evidence type="ECO:0000259" key="14">
    <source>
        <dbReference type="Pfam" id="PF00899"/>
    </source>
</evidence>
<evidence type="ECO:0000256" key="13">
    <source>
        <dbReference type="SAM" id="Phobius"/>
    </source>
</evidence>
<dbReference type="CDD" id="cd00757">
    <property type="entry name" value="ThiF_MoeB_HesA_family"/>
    <property type="match status" value="1"/>
</dbReference>
<feature type="transmembrane region" description="Helical" evidence="13">
    <location>
        <begin position="55"/>
        <end position="75"/>
    </location>
</feature>
<protein>
    <recommendedName>
        <fullName evidence="9">Molybdopterin-synthase adenylyltransferase</fullName>
        <ecNumber evidence="8">2.7.7.80</ecNumber>
    </recommendedName>
    <alternativeName>
        <fullName evidence="12">MoaD protein adenylase</fullName>
    </alternativeName>
    <alternativeName>
        <fullName evidence="10">Molybdopterin-converting factor subunit 1 adenylase</fullName>
    </alternativeName>
    <alternativeName>
        <fullName evidence="11">Sulfur carrier protein MoaD adenylyltransferase</fullName>
    </alternativeName>
</protein>
<dbReference type="GO" id="GO:0005524">
    <property type="term" value="F:ATP binding"/>
    <property type="evidence" value="ECO:0007669"/>
    <property type="project" value="UniProtKB-KW"/>
</dbReference>
<dbReference type="AlphaFoldDB" id="A0A501WR47"/>
<keyword evidence="13" id="KW-0812">Transmembrane</keyword>
<dbReference type="Proteomes" id="UP000319255">
    <property type="component" value="Unassembled WGS sequence"/>
</dbReference>